<dbReference type="PANTHER" id="PTHR39338">
    <property type="entry name" value="BLL5662 PROTEIN-RELATED"/>
    <property type="match status" value="1"/>
</dbReference>
<keyword evidence="3" id="KW-1185">Reference proteome</keyword>
<feature type="region of interest" description="Disordered" evidence="1">
    <location>
        <begin position="86"/>
        <end position="137"/>
    </location>
</feature>
<gene>
    <name evidence="2" type="ORF">SD77_4049</name>
</gene>
<dbReference type="CDD" id="cd00198">
    <property type="entry name" value="vWFA"/>
    <property type="match status" value="1"/>
</dbReference>
<dbReference type="SUPFAM" id="SSF53300">
    <property type="entry name" value="vWA-like"/>
    <property type="match status" value="1"/>
</dbReference>
<evidence type="ECO:0000313" key="3">
    <source>
        <dbReference type="Proteomes" id="UP000031982"/>
    </source>
</evidence>
<evidence type="ECO:0000256" key="1">
    <source>
        <dbReference type="SAM" id="MobiDB-lite"/>
    </source>
</evidence>
<protein>
    <submittedName>
        <fullName evidence="2">Carbon monoxide oxidation accessory protein CoxE</fullName>
    </submittedName>
</protein>
<dbReference type="InterPro" id="IPR036465">
    <property type="entry name" value="vWFA_dom_sf"/>
</dbReference>
<evidence type="ECO:0000313" key="2">
    <source>
        <dbReference type="EMBL" id="KIL78369.1"/>
    </source>
</evidence>
<proteinExistence type="predicted"/>
<sequence length="404" mass="45325">MFEMDHISRRVSAFCRYLRSQGFVIGLKEIEDSLRALSFVDISKREQFQLALKIVLCSSKEEQGLFDEAFQLFFVTTDKSQASVPWLASENPEGDGARGTATETSAEGAAQTGCGNEGMNGSAEADSVSKLGEAEQKAADGEKETAFNWFASRTASQRPKKRHIYISSSQLSKMKKAARKLVRQVQLKQARRLAARKKGRQLDGRRTWRNSLQTGGFPIKPVWKGRDKTNARFVLLCDGSRSMSPYADQFLPFAYALTACTRHVEVFLFATKLKRVTSQLKNGKRGQLPVLTVFENEWGGGTRIGESLFSFIQQYGARMLRKETVVVIVSDGLDTGDMAYLPRAMKEIKQRASAVVWLNPLLKINGYQPEARGMKAALPYIDIFSEAQSPEEFERLARTMTIRR</sequence>
<dbReference type="EMBL" id="JXLP01000009">
    <property type="protein sequence ID" value="KIL78369.1"/>
    <property type="molecule type" value="Genomic_DNA"/>
</dbReference>
<feature type="compositionally biased region" description="Low complexity" evidence="1">
    <location>
        <begin position="98"/>
        <end position="113"/>
    </location>
</feature>
<dbReference type="Proteomes" id="UP000031982">
    <property type="component" value="Unassembled WGS sequence"/>
</dbReference>
<dbReference type="Pfam" id="PF05762">
    <property type="entry name" value="VWA_CoxE"/>
    <property type="match status" value="1"/>
</dbReference>
<dbReference type="PANTHER" id="PTHR39338:SF6">
    <property type="entry name" value="BLL5662 PROTEIN"/>
    <property type="match status" value="1"/>
</dbReference>
<accession>A0ABR5AUP5</accession>
<name>A0ABR5AUP5_BACBA</name>
<reference evidence="2 3" key="1">
    <citation type="submission" date="2015-01" db="EMBL/GenBank/DDBJ databases">
        <title>Genome Assembly of Bacillus badius MTCC 1458.</title>
        <authorList>
            <person name="Verma A."/>
            <person name="Khatri I."/>
            <person name="Mual P."/>
            <person name="Subramanian S."/>
            <person name="Krishnamurthi S."/>
        </authorList>
    </citation>
    <scope>NUCLEOTIDE SEQUENCE [LARGE SCALE GENOMIC DNA]</scope>
    <source>
        <strain evidence="2 3">MTCC 1458</strain>
    </source>
</reference>
<organism evidence="2 3">
    <name type="scientific">Bacillus badius</name>
    <dbReference type="NCBI Taxonomy" id="1455"/>
    <lineage>
        <taxon>Bacteria</taxon>
        <taxon>Bacillati</taxon>
        <taxon>Bacillota</taxon>
        <taxon>Bacilli</taxon>
        <taxon>Bacillales</taxon>
        <taxon>Bacillaceae</taxon>
        <taxon>Pseudobacillus</taxon>
    </lineage>
</organism>
<comment type="caution">
    <text evidence="2">The sequence shown here is derived from an EMBL/GenBank/DDBJ whole genome shotgun (WGS) entry which is preliminary data.</text>
</comment>
<dbReference type="PIRSF" id="PIRSF010256">
    <property type="entry name" value="CoxE_vWa"/>
    <property type="match status" value="1"/>
</dbReference>
<dbReference type="InterPro" id="IPR008912">
    <property type="entry name" value="Uncharacterised_CoxE"/>
</dbReference>
<dbReference type="InterPro" id="IPR011195">
    <property type="entry name" value="UCP010256"/>
</dbReference>